<sequence>MIKATAFPFAKELKDYGFAFQPIVNKQEMRELASLGFLEKNENIVFLGPSRVGKPHLGTAIGIAAAKKRVSTYFIMCLEKRSAV</sequence>
<gene>
    <name evidence="2" type="ORF">SAMN04487772_1054</name>
</gene>
<organism evidence="2 3">
    <name type="scientific">[Clostridium] polysaccharolyticum</name>
    <dbReference type="NCBI Taxonomy" id="29364"/>
    <lineage>
        <taxon>Bacteria</taxon>
        <taxon>Bacillati</taxon>
        <taxon>Bacillota</taxon>
        <taxon>Clostridia</taxon>
        <taxon>Lachnospirales</taxon>
        <taxon>Lachnospiraceae</taxon>
    </lineage>
</organism>
<dbReference type="AlphaFoldDB" id="A0A1I0A7H0"/>
<dbReference type="InterPro" id="IPR027417">
    <property type="entry name" value="P-loop_NTPase"/>
</dbReference>
<dbReference type="STRING" id="29364.SAMN04487772_1054"/>
<evidence type="ECO:0000313" key="2">
    <source>
        <dbReference type="EMBL" id="SES90115.1"/>
    </source>
</evidence>
<dbReference type="Gene3D" id="3.40.50.300">
    <property type="entry name" value="P-loop containing nucleotide triphosphate hydrolases"/>
    <property type="match status" value="1"/>
</dbReference>
<feature type="domain" description="IstB-like ATP-binding" evidence="1">
    <location>
        <begin position="2"/>
        <end position="76"/>
    </location>
</feature>
<proteinExistence type="predicted"/>
<dbReference type="InterPro" id="IPR002611">
    <property type="entry name" value="IstB_ATP-bd"/>
</dbReference>
<dbReference type="Proteomes" id="UP000199800">
    <property type="component" value="Unassembled WGS sequence"/>
</dbReference>
<evidence type="ECO:0000313" key="3">
    <source>
        <dbReference type="Proteomes" id="UP000199800"/>
    </source>
</evidence>
<accession>A0A1I0A7H0</accession>
<dbReference type="OrthoDB" id="9776217at2"/>
<dbReference type="EMBL" id="FOHN01000005">
    <property type="protein sequence ID" value="SES90115.1"/>
    <property type="molecule type" value="Genomic_DNA"/>
</dbReference>
<name>A0A1I0A7H0_9FIRM</name>
<protein>
    <submittedName>
        <fullName evidence="2">IstB-like ATP binding protein</fullName>
    </submittedName>
</protein>
<dbReference type="Pfam" id="PF01695">
    <property type="entry name" value="IstB_IS21"/>
    <property type="match status" value="1"/>
</dbReference>
<dbReference type="GO" id="GO:0005524">
    <property type="term" value="F:ATP binding"/>
    <property type="evidence" value="ECO:0007669"/>
    <property type="project" value="InterPro"/>
</dbReference>
<reference evidence="2 3" key="1">
    <citation type="submission" date="2016-10" db="EMBL/GenBank/DDBJ databases">
        <authorList>
            <person name="de Groot N.N."/>
        </authorList>
    </citation>
    <scope>NUCLEOTIDE SEQUENCE [LARGE SCALE GENOMIC DNA]</scope>
    <source>
        <strain evidence="2 3">DSM 1801</strain>
    </source>
</reference>
<evidence type="ECO:0000259" key="1">
    <source>
        <dbReference type="Pfam" id="PF01695"/>
    </source>
</evidence>
<keyword evidence="3" id="KW-1185">Reference proteome</keyword>